<name>A0A7J5ZVU5_AMEME</name>
<keyword evidence="2" id="KW-1185">Reference proteome</keyword>
<organism evidence="1 2">
    <name type="scientific">Ameiurus melas</name>
    <name type="common">Black bullhead</name>
    <name type="synonym">Silurus melas</name>
    <dbReference type="NCBI Taxonomy" id="219545"/>
    <lineage>
        <taxon>Eukaryota</taxon>
        <taxon>Metazoa</taxon>
        <taxon>Chordata</taxon>
        <taxon>Craniata</taxon>
        <taxon>Vertebrata</taxon>
        <taxon>Euteleostomi</taxon>
        <taxon>Actinopterygii</taxon>
        <taxon>Neopterygii</taxon>
        <taxon>Teleostei</taxon>
        <taxon>Ostariophysi</taxon>
        <taxon>Siluriformes</taxon>
        <taxon>Ictaluridae</taxon>
        <taxon>Ameiurus</taxon>
    </lineage>
</organism>
<accession>A0A7J5ZVU5</accession>
<dbReference type="AlphaFoldDB" id="A0A7J5ZVU5"/>
<proteinExistence type="predicted"/>
<dbReference type="Proteomes" id="UP000593565">
    <property type="component" value="Unassembled WGS sequence"/>
</dbReference>
<evidence type="ECO:0000313" key="1">
    <source>
        <dbReference type="EMBL" id="KAF4074041.1"/>
    </source>
</evidence>
<sequence length="73" mass="8096">MNLESSNLEHSIERCCIALFHAYTQEQQRHFPACSAPPPDVGSRVTSCGLFWPFVSISGSRACADLTKRVMPL</sequence>
<comment type="caution">
    <text evidence="1">The sequence shown here is derived from an EMBL/GenBank/DDBJ whole genome shotgun (WGS) entry which is preliminary data.</text>
</comment>
<evidence type="ECO:0000313" key="2">
    <source>
        <dbReference type="Proteomes" id="UP000593565"/>
    </source>
</evidence>
<reference evidence="1 2" key="1">
    <citation type="submission" date="2020-02" db="EMBL/GenBank/DDBJ databases">
        <title>A chromosome-scale genome assembly of the black bullhead catfish (Ameiurus melas).</title>
        <authorList>
            <person name="Wen M."/>
            <person name="Zham M."/>
            <person name="Cabau C."/>
            <person name="Klopp C."/>
            <person name="Donnadieu C."/>
            <person name="Roques C."/>
            <person name="Bouchez O."/>
            <person name="Lampietro C."/>
            <person name="Jouanno E."/>
            <person name="Herpin A."/>
            <person name="Louis A."/>
            <person name="Berthelot C."/>
            <person name="Parey E."/>
            <person name="Roest-Crollius H."/>
            <person name="Braasch I."/>
            <person name="Postlethwait J."/>
            <person name="Robinson-Rechavi M."/>
            <person name="Echchiki A."/>
            <person name="Begum T."/>
            <person name="Montfort J."/>
            <person name="Schartl M."/>
            <person name="Bobe J."/>
            <person name="Guiguen Y."/>
        </authorList>
    </citation>
    <scope>NUCLEOTIDE SEQUENCE [LARGE SCALE GENOMIC DNA]</scope>
    <source>
        <strain evidence="1">M_S1</strain>
        <tissue evidence="1">Blood</tissue>
    </source>
</reference>
<dbReference type="EMBL" id="JAAGNN010000023">
    <property type="protein sequence ID" value="KAF4074041.1"/>
    <property type="molecule type" value="Genomic_DNA"/>
</dbReference>
<gene>
    <name evidence="1" type="ORF">AMELA_G00250130</name>
</gene>
<protein>
    <submittedName>
        <fullName evidence="1">Uncharacterized protein</fullName>
    </submittedName>
</protein>